<proteinExistence type="predicted"/>
<sequence length="95" mass="10535">FYTVAIPHTALRNSSTPFISTLMAAAVNHMPSLLQSRTAFHSTVNVGCVPVRGDCSLRPQKTNNSLLFYSIVDYNPTVFTDCPLFTTRYTATNFN</sequence>
<dbReference type="AlphaFoldDB" id="A0A164GZ12"/>
<name>A0A164GZ12_9CRUS</name>
<protein>
    <submittedName>
        <fullName evidence="1">Uncharacterized protein</fullName>
    </submittedName>
</protein>
<feature type="non-terminal residue" evidence="1">
    <location>
        <position position="95"/>
    </location>
</feature>
<reference evidence="1 2" key="1">
    <citation type="submission" date="2016-03" db="EMBL/GenBank/DDBJ databases">
        <title>EvidentialGene: Evidence-directed Construction of Genes on Genomes.</title>
        <authorList>
            <person name="Gilbert D.G."/>
            <person name="Choi J.-H."/>
            <person name="Mockaitis K."/>
            <person name="Colbourne J."/>
            <person name="Pfrender M."/>
        </authorList>
    </citation>
    <scope>NUCLEOTIDE SEQUENCE [LARGE SCALE GENOMIC DNA]</scope>
    <source>
        <strain evidence="1 2">Xinb3</strain>
        <tissue evidence="1">Complete organism</tissue>
    </source>
</reference>
<evidence type="ECO:0000313" key="2">
    <source>
        <dbReference type="Proteomes" id="UP000076858"/>
    </source>
</evidence>
<keyword evidence="2" id="KW-1185">Reference proteome</keyword>
<dbReference type="EMBL" id="LRGB01013403">
    <property type="protein sequence ID" value="KZR99521.1"/>
    <property type="molecule type" value="Genomic_DNA"/>
</dbReference>
<gene>
    <name evidence="1" type="ORF">APZ42_004577</name>
</gene>
<comment type="caution">
    <text evidence="1">The sequence shown here is derived from an EMBL/GenBank/DDBJ whole genome shotgun (WGS) entry which is preliminary data.</text>
</comment>
<feature type="non-terminal residue" evidence="1">
    <location>
        <position position="1"/>
    </location>
</feature>
<organism evidence="1 2">
    <name type="scientific">Daphnia magna</name>
    <dbReference type="NCBI Taxonomy" id="35525"/>
    <lineage>
        <taxon>Eukaryota</taxon>
        <taxon>Metazoa</taxon>
        <taxon>Ecdysozoa</taxon>
        <taxon>Arthropoda</taxon>
        <taxon>Crustacea</taxon>
        <taxon>Branchiopoda</taxon>
        <taxon>Diplostraca</taxon>
        <taxon>Cladocera</taxon>
        <taxon>Anomopoda</taxon>
        <taxon>Daphniidae</taxon>
        <taxon>Daphnia</taxon>
    </lineage>
</organism>
<dbReference type="Proteomes" id="UP000076858">
    <property type="component" value="Unassembled WGS sequence"/>
</dbReference>
<evidence type="ECO:0000313" key="1">
    <source>
        <dbReference type="EMBL" id="KZR99521.1"/>
    </source>
</evidence>
<accession>A0A164GZ12</accession>